<reference evidence="2" key="1">
    <citation type="submission" date="2016-11" db="UniProtKB">
        <authorList>
            <consortium name="WormBaseParasite"/>
        </authorList>
    </citation>
    <scope>IDENTIFICATION</scope>
</reference>
<evidence type="ECO:0000313" key="1">
    <source>
        <dbReference type="Proteomes" id="UP000095281"/>
    </source>
</evidence>
<dbReference type="WBParaSite" id="MhA1_Contig632.frz3.gene4">
    <property type="protein sequence ID" value="MhA1_Contig632.frz3.gene4"/>
    <property type="gene ID" value="MhA1_Contig632.frz3.gene4"/>
</dbReference>
<keyword evidence="1" id="KW-1185">Reference proteome</keyword>
<organism evidence="1 2">
    <name type="scientific">Meloidogyne hapla</name>
    <name type="common">Root-knot nematode worm</name>
    <dbReference type="NCBI Taxonomy" id="6305"/>
    <lineage>
        <taxon>Eukaryota</taxon>
        <taxon>Metazoa</taxon>
        <taxon>Ecdysozoa</taxon>
        <taxon>Nematoda</taxon>
        <taxon>Chromadorea</taxon>
        <taxon>Rhabditida</taxon>
        <taxon>Tylenchina</taxon>
        <taxon>Tylenchomorpha</taxon>
        <taxon>Tylenchoidea</taxon>
        <taxon>Meloidogynidae</taxon>
        <taxon>Meloidogyninae</taxon>
        <taxon>Meloidogyne</taxon>
    </lineage>
</organism>
<evidence type="ECO:0000313" key="2">
    <source>
        <dbReference type="WBParaSite" id="MhA1_Contig632.frz3.gene4"/>
    </source>
</evidence>
<proteinExistence type="predicted"/>
<sequence>MLAETCVIIFHPFIRRDITQLLKKIFTKNRISDSSTNMTIYLKKENEAVDHIKMLANSWEKKALNNNNNIIIVNKYNVYK</sequence>
<dbReference type="AlphaFoldDB" id="A0A1I8BUX8"/>
<accession>A0A1I8BUX8</accession>
<name>A0A1I8BUX8_MELHA</name>
<protein>
    <submittedName>
        <fullName evidence="2">Uncharacterized protein</fullName>
    </submittedName>
</protein>
<dbReference type="Proteomes" id="UP000095281">
    <property type="component" value="Unplaced"/>
</dbReference>